<protein>
    <submittedName>
        <fullName evidence="1">Uncharacterized protein</fullName>
    </submittedName>
</protein>
<organism evidence="1 2">
    <name type="scientific">Lindgomyces ingoldianus</name>
    <dbReference type="NCBI Taxonomy" id="673940"/>
    <lineage>
        <taxon>Eukaryota</taxon>
        <taxon>Fungi</taxon>
        <taxon>Dikarya</taxon>
        <taxon>Ascomycota</taxon>
        <taxon>Pezizomycotina</taxon>
        <taxon>Dothideomycetes</taxon>
        <taxon>Pleosporomycetidae</taxon>
        <taxon>Pleosporales</taxon>
        <taxon>Lindgomycetaceae</taxon>
        <taxon>Lindgomyces</taxon>
    </lineage>
</organism>
<reference evidence="1" key="1">
    <citation type="journal article" date="2020" name="Stud. Mycol.">
        <title>101 Dothideomycetes genomes: a test case for predicting lifestyles and emergence of pathogens.</title>
        <authorList>
            <person name="Haridas S."/>
            <person name="Albert R."/>
            <person name="Binder M."/>
            <person name="Bloem J."/>
            <person name="Labutti K."/>
            <person name="Salamov A."/>
            <person name="Andreopoulos B."/>
            <person name="Baker S."/>
            <person name="Barry K."/>
            <person name="Bills G."/>
            <person name="Bluhm B."/>
            <person name="Cannon C."/>
            <person name="Castanera R."/>
            <person name="Culley D."/>
            <person name="Daum C."/>
            <person name="Ezra D."/>
            <person name="Gonzalez J."/>
            <person name="Henrissat B."/>
            <person name="Kuo A."/>
            <person name="Liang C."/>
            <person name="Lipzen A."/>
            <person name="Lutzoni F."/>
            <person name="Magnuson J."/>
            <person name="Mondo S."/>
            <person name="Nolan M."/>
            <person name="Ohm R."/>
            <person name="Pangilinan J."/>
            <person name="Park H.-J."/>
            <person name="Ramirez L."/>
            <person name="Alfaro M."/>
            <person name="Sun H."/>
            <person name="Tritt A."/>
            <person name="Yoshinaga Y."/>
            <person name="Zwiers L.-H."/>
            <person name="Turgeon B."/>
            <person name="Goodwin S."/>
            <person name="Spatafora J."/>
            <person name="Crous P."/>
            <person name="Grigoriev I."/>
        </authorList>
    </citation>
    <scope>NUCLEOTIDE SEQUENCE</scope>
    <source>
        <strain evidence="1">ATCC 200398</strain>
    </source>
</reference>
<comment type="caution">
    <text evidence="1">The sequence shown here is derived from an EMBL/GenBank/DDBJ whole genome shotgun (WGS) entry which is preliminary data.</text>
</comment>
<evidence type="ECO:0000313" key="1">
    <source>
        <dbReference type="EMBL" id="KAF2470941.1"/>
    </source>
</evidence>
<accession>A0ACB6QVH7</accession>
<evidence type="ECO:0000313" key="2">
    <source>
        <dbReference type="Proteomes" id="UP000799755"/>
    </source>
</evidence>
<dbReference type="EMBL" id="MU003506">
    <property type="protein sequence ID" value="KAF2470941.1"/>
    <property type="molecule type" value="Genomic_DNA"/>
</dbReference>
<dbReference type="Proteomes" id="UP000799755">
    <property type="component" value="Unassembled WGS sequence"/>
</dbReference>
<gene>
    <name evidence="1" type="ORF">BDR25DRAFT_28376</name>
</gene>
<keyword evidence="2" id="KW-1185">Reference proteome</keyword>
<proteinExistence type="predicted"/>
<sequence length="408" mass="46744">MPDLSYENLMKHGLTHEHLMKELNAYRDQAQGANGKSVEKELAQETTIQQKRESPLEPDAKYDSNLRSDNSSLSIPEPAAQTPLVQAPPAWYLDLKPQGFQMNMLGKTKKATERQALIALDSMKDCIARCEKEESPNQLDKFIEELRDHVHKAEFLEVNKYIVRKKNMLDNTGLPRIFDTRFPVDLRADALQLYNRWYMQIFSVDPLRGIIKDKNRVDKRNADRIDPSWPGRLSAKYYGQGNLVIGQWWPTQLCTVRDGAHGAPQAGIYGEKDKGAYSIVLSGNANYKDEDKGDEIYYSGTDSKDSTPTENTTRMIESCDTVKQAVRVIRSWNLNKSNPYRPVRGFRYDGLYTVVGYSLVNADKAIYRFHLVRLSGQDPIRYEDNAARRPTRFEVAKYDDLGLDERGF</sequence>
<name>A0ACB6QVH7_9PLEO</name>